<name>A0A1J0AKM3_BACIU</name>
<dbReference type="Gene3D" id="3.40.1360.10">
    <property type="match status" value="1"/>
</dbReference>
<accession>A0A1J0AKM3</accession>
<sequence>MTKKEDVIQYKDINKLIEDLNATDKGRYLLCDCPSCGRSESFIYKDNPFVIKCNRINNCGYEAKIEYEDEKSVEQQGFNHLKGEPKEFNATQLKQLDWLNRFVTMYQRHYVNPALEDGYRGISADIIKEYAIDLQHTKMVEWFFKRTNSLFERTEDKKQYHEMSYMTARNLIFPIKGEDGNINILAMRSTISENIGKKEIQLYINPSQDARDFIINIPKDCNRVVIGEAPMDSLSFKEIDGEIGFIGLTGSQKLSKLTKYLTNNQELFKGKYFLLAGDNDKAGQIMNIKLNRTLDDLQISHSFFEYPQDINDPNDFLLNDRKGFEKTYRNMTERDFIVMPGKNKDALILAESFNEAANFKNKYQKNQVHLKIKDAGVIALTGKRNTDELKKYMSENQDLLKGKSFFIVSSNRKTQKTLEKLIMSSCENPLIVEMHPSLNHEKNRQLKVMER</sequence>
<protein>
    <submittedName>
        <fullName evidence="1">Putative DNA-binding protein</fullName>
    </submittedName>
</protein>
<geneLocation type="plasmid" evidence="1">
    <name>pBS72</name>
</geneLocation>
<keyword evidence="1" id="KW-0238">DNA-binding</keyword>
<proteinExistence type="predicted"/>
<reference evidence="1" key="2">
    <citation type="journal article" date="2003" name="Plasmid">
        <title>Bacillus subtilis soil isolates: plasmid replicon analysis and construction of a new theta-replicating vector.</title>
        <authorList>
            <person name="Titok M.A."/>
            <person name="Chapuis J."/>
            <person name="Selezneva Y.V."/>
            <person name="Lagodich A.V."/>
            <person name="Prokulevich V.A."/>
            <person name="Ehrlich S.D."/>
            <person name="Janniere L."/>
        </authorList>
    </citation>
    <scope>NUCLEOTIDE SEQUENCE</scope>
    <source>
        <strain evidence="1">72</strain>
        <plasmid evidence="1">pBS72</plasmid>
    </source>
</reference>
<dbReference type="Pfam" id="PF13155">
    <property type="entry name" value="Toprim_2"/>
    <property type="match status" value="1"/>
</dbReference>
<reference evidence="1" key="4">
    <citation type="journal article" date="2006" name="Microbiology">
        <title>The replicative polymerases PolC and DnaE are required for theta replication of the Bacillus subtilis plasmid pBS72.</title>
        <authorList>
            <person name="Titok M."/>
            <person name="Suski C."/>
            <person name="Dalmais B."/>
            <person name="Ehrlich S.D."/>
            <person name="Janniere L."/>
        </authorList>
    </citation>
    <scope>NUCLEOTIDE SEQUENCE</scope>
    <source>
        <strain evidence="1">72</strain>
        <plasmid evidence="1">pBS72</plasmid>
    </source>
</reference>
<reference evidence="1" key="3">
    <citation type="journal article" date="2004" name="Mol. Biol. (Mosk.)">
        <title>The replication system of plasmids from Bacillus subtilis environmental isolates.</title>
        <authorList>
            <person name="Lagodich A.V."/>
            <person name="Shtaniuk Iu.V."/>
            <person name="Prozorov A.A."/>
            <person name="Titok M.A."/>
        </authorList>
    </citation>
    <scope>NUCLEOTIDE SEQUENCE</scope>
    <source>
        <strain evidence="1">72</strain>
        <plasmid evidence="1">pBS72</plasmid>
    </source>
</reference>
<dbReference type="EMBL" id="KX711616">
    <property type="protein sequence ID" value="APB62290.1"/>
    <property type="molecule type" value="Genomic_DNA"/>
</dbReference>
<keyword evidence="1" id="KW-0614">Plasmid</keyword>
<reference evidence="1" key="5">
    <citation type="submission" date="2016-08" db="EMBL/GenBank/DDBJ databases">
        <authorList>
            <person name="Satsunkevich N.E."/>
            <person name="Valentovich L.N."/>
            <person name="Kolomiets E.I."/>
            <person name="Titok M.A."/>
        </authorList>
    </citation>
    <scope>NUCLEOTIDE SEQUENCE</scope>
    <source>
        <strain evidence="1">72</strain>
        <plasmid evidence="1">pBS72</plasmid>
    </source>
</reference>
<organism evidence="1">
    <name type="scientific">Bacillus subtilis</name>
    <dbReference type="NCBI Taxonomy" id="1423"/>
    <lineage>
        <taxon>Bacteria</taxon>
        <taxon>Bacillati</taxon>
        <taxon>Bacillota</taxon>
        <taxon>Bacilli</taxon>
        <taxon>Bacillales</taxon>
        <taxon>Bacillaceae</taxon>
        <taxon>Bacillus</taxon>
    </lineage>
</organism>
<evidence type="ECO:0000313" key="1">
    <source>
        <dbReference type="EMBL" id="APB62290.1"/>
    </source>
</evidence>
<dbReference type="AlphaFoldDB" id="A0A1J0AKM3"/>
<gene>
    <name evidence="1" type="ORF">pBS72_0210</name>
</gene>
<dbReference type="GO" id="GO:0003677">
    <property type="term" value="F:DNA binding"/>
    <property type="evidence" value="ECO:0007669"/>
    <property type="project" value="UniProtKB-KW"/>
</dbReference>
<reference evidence="1" key="1">
    <citation type="journal article" date="2002" name="Mikrobiologiia">
        <title>Soil strain of Bacillus subtilis harboring a large plasmid that mediates high-frequency conjugal mobilization.</title>
        <authorList>
            <person name="Lotareva O.V."/>
            <person name="Poluektova E.U."/>
            <person name="Titok M.A."/>
            <person name="Prozorov A.A."/>
        </authorList>
    </citation>
    <scope>NUCLEOTIDE SEQUENCE</scope>
    <source>
        <strain evidence="1">72</strain>
        <plasmid evidence="1">pBS72</plasmid>
    </source>
</reference>